<sequence>MDVTESSEPTPSFSHLLGLLLEAITAYLLVRAPFLPELSCPSTHQRRRPLSPNYIRTIINLLLTSLSSWLLLLPVYAYLRRLHSQPSPLPLLPHSRQVTSSRLSRCCHSYAGNGHLCRATDVAPVLLLLFFELETPPSSLFW</sequence>
<evidence type="ECO:0000313" key="2">
    <source>
        <dbReference type="EMBL" id="KAK1536167.1"/>
    </source>
</evidence>
<evidence type="ECO:0000313" key="3">
    <source>
        <dbReference type="Proteomes" id="UP001241169"/>
    </source>
</evidence>
<feature type="transmembrane region" description="Helical" evidence="1">
    <location>
        <begin position="12"/>
        <end position="34"/>
    </location>
</feature>
<proteinExistence type="predicted"/>
<gene>
    <name evidence="2" type="ORF">CPAR01_09709</name>
</gene>
<dbReference type="Proteomes" id="UP001241169">
    <property type="component" value="Unassembled WGS sequence"/>
</dbReference>
<organism evidence="2 3">
    <name type="scientific">Colletotrichum paranaense</name>
    <dbReference type="NCBI Taxonomy" id="1914294"/>
    <lineage>
        <taxon>Eukaryota</taxon>
        <taxon>Fungi</taxon>
        <taxon>Dikarya</taxon>
        <taxon>Ascomycota</taxon>
        <taxon>Pezizomycotina</taxon>
        <taxon>Sordariomycetes</taxon>
        <taxon>Hypocreomycetidae</taxon>
        <taxon>Glomerellales</taxon>
        <taxon>Glomerellaceae</taxon>
        <taxon>Colletotrichum</taxon>
        <taxon>Colletotrichum acutatum species complex</taxon>
    </lineage>
</organism>
<keyword evidence="1" id="KW-1133">Transmembrane helix</keyword>
<name>A0ABQ9SHG7_9PEZI</name>
<dbReference type="GeneID" id="85377872"/>
<protein>
    <submittedName>
        <fullName evidence="2">Uncharacterized protein</fullName>
    </submittedName>
</protein>
<comment type="caution">
    <text evidence="2">The sequence shown here is derived from an EMBL/GenBank/DDBJ whole genome shotgun (WGS) entry which is preliminary data.</text>
</comment>
<dbReference type="RefSeq" id="XP_060348103.1">
    <property type="nucleotide sequence ID" value="XM_060493973.1"/>
</dbReference>
<accession>A0ABQ9SHG7</accession>
<keyword evidence="1" id="KW-0812">Transmembrane</keyword>
<reference evidence="2 3" key="1">
    <citation type="submission" date="2016-10" db="EMBL/GenBank/DDBJ databases">
        <title>The genome sequence of Colletotrichum fioriniae PJ7.</title>
        <authorList>
            <person name="Baroncelli R."/>
        </authorList>
    </citation>
    <scope>NUCLEOTIDE SEQUENCE [LARGE SCALE GENOMIC DNA]</scope>
    <source>
        <strain evidence="2 3">IMI 384185</strain>
    </source>
</reference>
<keyword evidence="3" id="KW-1185">Reference proteome</keyword>
<keyword evidence="1" id="KW-0472">Membrane</keyword>
<dbReference type="EMBL" id="MOPA01000007">
    <property type="protein sequence ID" value="KAK1536167.1"/>
    <property type="molecule type" value="Genomic_DNA"/>
</dbReference>
<feature type="transmembrane region" description="Helical" evidence="1">
    <location>
        <begin position="54"/>
        <end position="79"/>
    </location>
</feature>
<evidence type="ECO:0000256" key="1">
    <source>
        <dbReference type="SAM" id="Phobius"/>
    </source>
</evidence>